<dbReference type="Proteomes" id="UP000186720">
    <property type="component" value="Unassembled WGS sequence"/>
</dbReference>
<name>A0A1Q6A3U5_9SPHI</name>
<sequence length="379" mass="42446">MWACKKPFSPDVVTNAPNYLVVEGVINTGDTTTIKLSRTTQLADTAKSKTELGAAIYIDDNLNNHYLLTEQGNGIYRISKVDLHAAQTCRLHIITSDKKEYASDMVEIDNTPPIDSISYSVVNNGLQFAVSTHDATNKVKYFRWDFTETWEYGSYYNSRYIYKNGSINYMTPDDYDNICWINGTGNQILVGSAENLSQSVINKQLITYVDEATGKLALGYSILIKQYALTKAAYEYWQKLKKNTEQLGSIFDAQPSDLKGNLHNLADANEPVMGYISASNQTSKRFIIGHNSIPLYTPNYYPPPNEYGCVPGYLPFDPLSTFNDRLARLYTHGDSVIYTTYGSGPVTLGYAYAAGNCVDCRLKMKGGYNKKPGYWPDLL</sequence>
<dbReference type="InterPro" id="IPR025345">
    <property type="entry name" value="DUF4249"/>
</dbReference>
<dbReference type="Pfam" id="PF14054">
    <property type="entry name" value="DUF4249"/>
    <property type="match status" value="1"/>
</dbReference>
<evidence type="ECO:0008006" key="3">
    <source>
        <dbReference type="Google" id="ProtNLM"/>
    </source>
</evidence>
<dbReference type="EMBL" id="MPPL01000001">
    <property type="protein sequence ID" value="OKS88676.1"/>
    <property type="molecule type" value="Genomic_DNA"/>
</dbReference>
<comment type="caution">
    <text evidence="1">The sequence shown here is derived from an EMBL/GenBank/DDBJ whole genome shotgun (WGS) entry which is preliminary data.</text>
</comment>
<protein>
    <recommendedName>
        <fullName evidence="3">DUF4249 domain-containing protein</fullName>
    </recommendedName>
</protein>
<keyword evidence="2" id="KW-1185">Reference proteome</keyword>
<organism evidence="1 2">
    <name type="scientific">Mucilaginibacter polytrichastri</name>
    <dbReference type="NCBI Taxonomy" id="1302689"/>
    <lineage>
        <taxon>Bacteria</taxon>
        <taxon>Pseudomonadati</taxon>
        <taxon>Bacteroidota</taxon>
        <taxon>Sphingobacteriia</taxon>
        <taxon>Sphingobacteriales</taxon>
        <taxon>Sphingobacteriaceae</taxon>
        <taxon>Mucilaginibacter</taxon>
    </lineage>
</organism>
<evidence type="ECO:0000313" key="1">
    <source>
        <dbReference type="EMBL" id="OKS88676.1"/>
    </source>
</evidence>
<gene>
    <name evidence="1" type="ORF">RG47T_4154</name>
</gene>
<dbReference type="AlphaFoldDB" id="A0A1Q6A3U5"/>
<dbReference type="STRING" id="1302689.RG47T_4154"/>
<proteinExistence type="predicted"/>
<evidence type="ECO:0000313" key="2">
    <source>
        <dbReference type="Proteomes" id="UP000186720"/>
    </source>
</evidence>
<reference evidence="1 2" key="1">
    <citation type="submission" date="2016-11" db="EMBL/GenBank/DDBJ databases">
        <title>Whole Genome Sequencing of Mucilaginibacter polytrichastri RG4-7(T) isolated from the moss sample.</title>
        <authorList>
            <person name="Li Y."/>
        </authorList>
    </citation>
    <scope>NUCLEOTIDE SEQUENCE [LARGE SCALE GENOMIC DNA]</scope>
    <source>
        <strain evidence="1 2">RG4-7</strain>
    </source>
</reference>
<accession>A0A1Q6A3U5</accession>